<evidence type="ECO:0000313" key="2">
    <source>
        <dbReference type="Proteomes" id="UP001596083"/>
    </source>
</evidence>
<name>A0ABW0ZAI4_9ACTN</name>
<organism evidence="1 2">
    <name type="scientific">Streptomyces gamaensis</name>
    <dbReference type="NCBI Taxonomy" id="1763542"/>
    <lineage>
        <taxon>Bacteria</taxon>
        <taxon>Bacillati</taxon>
        <taxon>Actinomycetota</taxon>
        <taxon>Actinomycetes</taxon>
        <taxon>Kitasatosporales</taxon>
        <taxon>Streptomycetaceae</taxon>
        <taxon>Streptomyces</taxon>
    </lineage>
</organism>
<reference evidence="2" key="1">
    <citation type="journal article" date="2019" name="Int. J. Syst. Evol. Microbiol.">
        <title>The Global Catalogue of Microorganisms (GCM) 10K type strain sequencing project: providing services to taxonomists for standard genome sequencing and annotation.</title>
        <authorList>
            <consortium name="The Broad Institute Genomics Platform"/>
            <consortium name="The Broad Institute Genome Sequencing Center for Infectious Disease"/>
            <person name="Wu L."/>
            <person name="Ma J."/>
        </authorList>
    </citation>
    <scope>NUCLEOTIDE SEQUENCE [LARGE SCALE GENOMIC DNA]</scope>
    <source>
        <strain evidence="2">CGMCC 4.7304</strain>
    </source>
</reference>
<proteinExistence type="predicted"/>
<evidence type="ECO:0008006" key="3">
    <source>
        <dbReference type="Google" id="ProtNLM"/>
    </source>
</evidence>
<gene>
    <name evidence="1" type="ORF">ACFP1Z_28520</name>
</gene>
<dbReference type="RefSeq" id="WP_390320554.1">
    <property type="nucleotide sequence ID" value="NZ_JBHSPB010000024.1"/>
</dbReference>
<dbReference type="Proteomes" id="UP001596083">
    <property type="component" value="Unassembled WGS sequence"/>
</dbReference>
<sequence length="109" mass="11514">MADETGGRLPFSVRFDAASREVVVMMTFGNPPRQTMRRKAFSSLEAVAVAVAEHHHEAFLQATLAGELASAAIAHLGADPGRLEEAVRALSDPASTVPLGAILHGEKQP</sequence>
<dbReference type="EMBL" id="JBHSPB010000024">
    <property type="protein sequence ID" value="MFC5724119.1"/>
    <property type="molecule type" value="Genomic_DNA"/>
</dbReference>
<comment type="caution">
    <text evidence="1">The sequence shown here is derived from an EMBL/GenBank/DDBJ whole genome shotgun (WGS) entry which is preliminary data.</text>
</comment>
<keyword evidence="2" id="KW-1185">Reference proteome</keyword>
<evidence type="ECO:0000313" key="1">
    <source>
        <dbReference type="EMBL" id="MFC5724119.1"/>
    </source>
</evidence>
<protein>
    <recommendedName>
        <fullName evidence="3">DUF5076 domain-containing protein</fullName>
    </recommendedName>
</protein>
<accession>A0ABW0ZAI4</accession>